<keyword evidence="7" id="KW-0808">Transferase</keyword>
<reference evidence="7 8" key="1">
    <citation type="submission" date="2020-02" db="EMBL/GenBank/DDBJ databases">
        <title>Draft genome sequence of Haematococcus lacustris strain NIES-144.</title>
        <authorList>
            <person name="Morimoto D."/>
            <person name="Nakagawa S."/>
            <person name="Yoshida T."/>
            <person name="Sawayama S."/>
        </authorList>
    </citation>
    <scope>NUCLEOTIDE SEQUENCE [LARGE SCALE GENOMIC DNA]</scope>
    <source>
        <strain evidence="7 8">NIES-144</strain>
    </source>
</reference>
<feature type="domain" description="Asn/Gln amidotransferase" evidence="6">
    <location>
        <begin position="2"/>
        <end position="95"/>
    </location>
</feature>
<dbReference type="InterPro" id="IPR018027">
    <property type="entry name" value="Asn/Gln_amidotransferase"/>
</dbReference>
<evidence type="ECO:0000256" key="2">
    <source>
        <dbReference type="ARBA" id="ARBA00022741"/>
    </source>
</evidence>
<dbReference type="GO" id="GO:0050567">
    <property type="term" value="F:glutaminyl-tRNA synthase (glutamine-hydrolyzing) activity"/>
    <property type="evidence" value="ECO:0007669"/>
    <property type="project" value="TreeGrafter"/>
</dbReference>
<feature type="non-terminal residue" evidence="7">
    <location>
        <position position="1"/>
    </location>
</feature>
<evidence type="ECO:0000313" key="7">
    <source>
        <dbReference type="EMBL" id="GFH19010.1"/>
    </source>
</evidence>
<proteinExistence type="predicted"/>
<organism evidence="7 8">
    <name type="scientific">Haematococcus lacustris</name>
    <name type="common">Green alga</name>
    <name type="synonym">Haematococcus pluvialis</name>
    <dbReference type="NCBI Taxonomy" id="44745"/>
    <lineage>
        <taxon>Eukaryota</taxon>
        <taxon>Viridiplantae</taxon>
        <taxon>Chlorophyta</taxon>
        <taxon>core chlorophytes</taxon>
        <taxon>Chlorophyceae</taxon>
        <taxon>CS clade</taxon>
        <taxon>Chlamydomonadales</taxon>
        <taxon>Haematococcaceae</taxon>
        <taxon>Haematococcus</taxon>
    </lineage>
</organism>
<dbReference type="GO" id="GO:0070681">
    <property type="term" value="P:glutaminyl-tRNAGln biosynthesis via transamidation"/>
    <property type="evidence" value="ECO:0007669"/>
    <property type="project" value="TreeGrafter"/>
</dbReference>
<comment type="caution">
    <text evidence="7">The sequence shown here is derived from an EMBL/GenBank/DDBJ whole genome shotgun (WGS) entry which is preliminary data.</text>
</comment>
<keyword evidence="3" id="KW-0067">ATP-binding</keyword>
<evidence type="ECO:0000256" key="5">
    <source>
        <dbReference type="ARBA" id="ARBA00023128"/>
    </source>
</evidence>
<evidence type="ECO:0000256" key="3">
    <source>
        <dbReference type="ARBA" id="ARBA00022840"/>
    </source>
</evidence>
<dbReference type="SUPFAM" id="SSF89095">
    <property type="entry name" value="GatB/YqeY motif"/>
    <property type="match status" value="1"/>
</dbReference>
<keyword evidence="5" id="KW-0496">Mitochondrion</keyword>
<dbReference type="InterPro" id="IPR003789">
    <property type="entry name" value="Asn/Gln_tRNA_amidoTrase-B-like"/>
</dbReference>
<dbReference type="Proteomes" id="UP000485058">
    <property type="component" value="Unassembled WGS sequence"/>
</dbReference>
<dbReference type="Gene3D" id="1.10.10.410">
    <property type="match status" value="1"/>
</dbReference>
<dbReference type="InterPro" id="IPR023168">
    <property type="entry name" value="GatB_Yqey_C_2"/>
</dbReference>
<dbReference type="PANTHER" id="PTHR11659:SF0">
    <property type="entry name" value="GLUTAMYL-TRNA(GLN) AMIDOTRANSFERASE SUBUNIT B, MITOCHONDRIAL"/>
    <property type="match status" value="1"/>
</dbReference>
<accession>A0A699ZC67</accession>
<sequence length="98" mass="10496">EKKCSMDALQLTPDALAEMIQLIDTGVISGRIAKEILPDLLQGKGNAGVRAYVEGRGMLMITDQAVVAAMVDKVLSASPKQLAEYRAGKVKLMAFFEG</sequence>
<dbReference type="Pfam" id="PF02637">
    <property type="entry name" value="GatB_Yqey"/>
    <property type="match status" value="1"/>
</dbReference>
<keyword evidence="1" id="KW-0436">Ligase</keyword>
<gene>
    <name evidence="7" type="ORF">HaLaN_15895</name>
</gene>
<dbReference type="GO" id="GO:0005524">
    <property type="term" value="F:ATP binding"/>
    <property type="evidence" value="ECO:0007669"/>
    <property type="project" value="UniProtKB-KW"/>
</dbReference>
<dbReference type="PANTHER" id="PTHR11659">
    <property type="entry name" value="GLUTAMYL-TRNA GLN AMIDOTRANSFERASE SUBUNIT B MITOCHONDRIAL AND PROKARYOTIC PET112-RELATED"/>
    <property type="match status" value="1"/>
</dbReference>
<dbReference type="InterPro" id="IPR017959">
    <property type="entry name" value="Asn/Gln-tRNA_amidoTrfase_suB/E"/>
</dbReference>
<keyword evidence="2" id="KW-0547">Nucleotide-binding</keyword>
<dbReference type="AlphaFoldDB" id="A0A699ZC67"/>
<keyword evidence="8" id="KW-1185">Reference proteome</keyword>
<evidence type="ECO:0000256" key="4">
    <source>
        <dbReference type="ARBA" id="ARBA00022917"/>
    </source>
</evidence>
<keyword evidence="4" id="KW-0648">Protein biosynthesis</keyword>
<name>A0A699ZC67_HAELA</name>
<evidence type="ECO:0000256" key="1">
    <source>
        <dbReference type="ARBA" id="ARBA00022598"/>
    </source>
</evidence>
<dbReference type="GO" id="GO:0006412">
    <property type="term" value="P:translation"/>
    <property type="evidence" value="ECO:0007669"/>
    <property type="project" value="UniProtKB-KW"/>
</dbReference>
<dbReference type="GO" id="GO:0016740">
    <property type="term" value="F:transferase activity"/>
    <property type="evidence" value="ECO:0007669"/>
    <property type="project" value="UniProtKB-KW"/>
</dbReference>
<evidence type="ECO:0000313" key="8">
    <source>
        <dbReference type="Proteomes" id="UP000485058"/>
    </source>
</evidence>
<dbReference type="EMBL" id="BLLF01001391">
    <property type="protein sequence ID" value="GFH19010.1"/>
    <property type="molecule type" value="Genomic_DNA"/>
</dbReference>
<protein>
    <submittedName>
        <fullName evidence="7">Glutamyl-tRNA(Gln) amidotransferase subunit B, chloroplastic/mitochondrial</fullName>
    </submittedName>
</protein>
<evidence type="ECO:0000259" key="6">
    <source>
        <dbReference type="SMART" id="SM00845"/>
    </source>
</evidence>
<dbReference type="SMART" id="SM00845">
    <property type="entry name" value="GatB_Yqey"/>
    <property type="match status" value="1"/>
</dbReference>